<evidence type="ECO:0000259" key="1">
    <source>
        <dbReference type="PROSITE" id="PS50097"/>
    </source>
</evidence>
<dbReference type="CDD" id="cd00121">
    <property type="entry name" value="MATH"/>
    <property type="match status" value="1"/>
</dbReference>
<dbReference type="AlphaFoldDB" id="A0A8X6JJ16"/>
<dbReference type="Proteomes" id="UP000887116">
    <property type="component" value="Unassembled WGS sequence"/>
</dbReference>
<dbReference type="Gene3D" id="3.30.710.10">
    <property type="entry name" value="Potassium Channel Kv1.1, Chain A"/>
    <property type="match status" value="1"/>
</dbReference>
<dbReference type="CDD" id="cd18186">
    <property type="entry name" value="BTB_POZ_ZBTB_KLHL-like"/>
    <property type="match status" value="1"/>
</dbReference>
<evidence type="ECO:0000313" key="3">
    <source>
        <dbReference type="Proteomes" id="UP000887116"/>
    </source>
</evidence>
<accession>A0A8X6JJ16</accession>
<dbReference type="InterPro" id="IPR000210">
    <property type="entry name" value="BTB/POZ_dom"/>
</dbReference>
<dbReference type="InterPro" id="IPR008974">
    <property type="entry name" value="TRAF-like"/>
</dbReference>
<proteinExistence type="predicted"/>
<dbReference type="InterPro" id="IPR011333">
    <property type="entry name" value="SKP1/BTB/POZ_sf"/>
</dbReference>
<dbReference type="InterPro" id="IPR002083">
    <property type="entry name" value="MATH/TRAF_dom"/>
</dbReference>
<dbReference type="PROSITE" id="PS50097">
    <property type="entry name" value="BTB"/>
    <property type="match status" value="1"/>
</dbReference>
<evidence type="ECO:0000313" key="2">
    <source>
        <dbReference type="EMBL" id="GFR08466.1"/>
    </source>
</evidence>
<dbReference type="EMBL" id="BMAO01036171">
    <property type="protein sequence ID" value="GFR08466.1"/>
    <property type="molecule type" value="Genomic_DNA"/>
</dbReference>
<reference evidence="2" key="1">
    <citation type="submission" date="2020-07" db="EMBL/GenBank/DDBJ databases">
        <title>Multicomponent nature underlies the extraordinary mechanical properties of spider dragline silk.</title>
        <authorList>
            <person name="Kono N."/>
            <person name="Nakamura H."/>
            <person name="Mori M."/>
            <person name="Yoshida Y."/>
            <person name="Ohtoshi R."/>
            <person name="Malay A.D."/>
            <person name="Moran D.A.P."/>
            <person name="Tomita M."/>
            <person name="Numata K."/>
            <person name="Arakawa K."/>
        </authorList>
    </citation>
    <scope>NUCLEOTIDE SEQUENCE</scope>
</reference>
<dbReference type="Pfam" id="PF00651">
    <property type="entry name" value="BTB"/>
    <property type="match status" value="1"/>
</dbReference>
<protein>
    <recommendedName>
        <fullName evidence="1">BTB domain-containing protein</fullName>
    </recommendedName>
</protein>
<name>A0A8X6JJ16_TRICU</name>
<organism evidence="2 3">
    <name type="scientific">Trichonephila clavata</name>
    <name type="common">Joro spider</name>
    <name type="synonym">Nephila clavata</name>
    <dbReference type="NCBI Taxonomy" id="2740835"/>
    <lineage>
        <taxon>Eukaryota</taxon>
        <taxon>Metazoa</taxon>
        <taxon>Ecdysozoa</taxon>
        <taxon>Arthropoda</taxon>
        <taxon>Chelicerata</taxon>
        <taxon>Arachnida</taxon>
        <taxon>Araneae</taxon>
        <taxon>Araneomorphae</taxon>
        <taxon>Entelegynae</taxon>
        <taxon>Araneoidea</taxon>
        <taxon>Nephilidae</taxon>
        <taxon>Trichonephila</taxon>
    </lineage>
</organism>
<feature type="domain" description="BTB" evidence="1">
    <location>
        <begin position="156"/>
        <end position="219"/>
    </location>
</feature>
<keyword evidence="3" id="KW-1185">Reference proteome</keyword>
<dbReference type="SUPFAM" id="SSF54695">
    <property type="entry name" value="POZ domain"/>
    <property type="match status" value="1"/>
</dbReference>
<dbReference type="OrthoDB" id="6347996at2759"/>
<dbReference type="SUPFAM" id="SSF49599">
    <property type="entry name" value="TRAF domain-like"/>
    <property type="match status" value="1"/>
</dbReference>
<gene>
    <name evidence="2" type="ORF">TNCT_358641</name>
</gene>
<comment type="caution">
    <text evidence="2">The sequence shown here is derived from an EMBL/GenBank/DDBJ whole genome shotgun (WGS) entry which is preliminary data.</text>
</comment>
<sequence>MAESEKFLIEWRIENFKVCPLHKICTPPFNVGLLRETRWRLILYPKGYTIPNKTAFYLQRVHSDDGIDEIFVDFELIIRSRKSEQISHSFKNIRFPVNGVCGYGFPQYPQAARIVFICTLRESYSENNIWSSKKDFKLLSTQLHDLLFDGYFPDLLVCEDREFDVHKAILAARCSKFWTYLENVMQIEIPGMVDISNIISPNSLSLLSCIYSGKLYSTANQIPSNLYTVTVRFEMADLCQRMKNFPDSCTVRTNSKF</sequence>
<dbReference type="Gene3D" id="2.60.210.10">
    <property type="entry name" value="Apoptosis, Tumor Necrosis Factor Receptor Associated Protein 2, Chain A"/>
    <property type="match status" value="1"/>
</dbReference>